<feature type="domain" description="T6SS Phospholipase effector Tle1-like catalytic" evidence="2">
    <location>
        <begin position="26"/>
        <end position="165"/>
    </location>
</feature>
<dbReference type="STRING" id="1209926.A0A1G4APH6"/>
<keyword evidence="1" id="KW-0175">Coiled coil</keyword>
<gene>
    <name evidence="3" type="ORF">CORC01_13740</name>
</gene>
<dbReference type="InterPro" id="IPR029058">
    <property type="entry name" value="AB_hydrolase_fold"/>
</dbReference>
<dbReference type="GeneID" id="34566866"/>
<dbReference type="AlphaFoldDB" id="A0A1G4APH6"/>
<feature type="domain" description="T6SS Phospholipase effector Tle1-like catalytic" evidence="2">
    <location>
        <begin position="239"/>
        <end position="393"/>
    </location>
</feature>
<organism evidence="3 4">
    <name type="scientific">Colletotrichum orchidophilum</name>
    <dbReference type="NCBI Taxonomy" id="1209926"/>
    <lineage>
        <taxon>Eukaryota</taxon>
        <taxon>Fungi</taxon>
        <taxon>Dikarya</taxon>
        <taxon>Ascomycota</taxon>
        <taxon>Pezizomycotina</taxon>
        <taxon>Sordariomycetes</taxon>
        <taxon>Hypocreomycetidae</taxon>
        <taxon>Glomerellales</taxon>
        <taxon>Glomerellaceae</taxon>
        <taxon>Colletotrichum</taxon>
    </lineage>
</organism>
<dbReference type="SUPFAM" id="SSF53474">
    <property type="entry name" value="alpha/beta-Hydrolases"/>
    <property type="match status" value="1"/>
</dbReference>
<evidence type="ECO:0000313" key="4">
    <source>
        <dbReference type="Proteomes" id="UP000176998"/>
    </source>
</evidence>
<dbReference type="PANTHER" id="PTHR33840:SF1">
    <property type="entry name" value="TLE1 PHOSPHOLIPASE DOMAIN-CONTAINING PROTEIN"/>
    <property type="match status" value="1"/>
</dbReference>
<evidence type="ECO:0000313" key="3">
    <source>
        <dbReference type="EMBL" id="OHE90963.1"/>
    </source>
</evidence>
<accession>A0A1G4APH6</accession>
<evidence type="ECO:0000256" key="1">
    <source>
        <dbReference type="SAM" id="Coils"/>
    </source>
</evidence>
<dbReference type="Gene3D" id="3.40.50.1820">
    <property type="entry name" value="alpha/beta hydrolase"/>
    <property type="match status" value="1"/>
</dbReference>
<dbReference type="Proteomes" id="UP000176998">
    <property type="component" value="Unassembled WGS sequence"/>
</dbReference>
<dbReference type="Pfam" id="PF09994">
    <property type="entry name" value="T6SS_Tle1-like_cat"/>
    <property type="match status" value="2"/>
</dbReference>
<proteinExistence type="predicted"/>
<dbReference type="RefSeq" id="XP_022468137.1">
    <property type="nucleotide sequence ID" value="XM_022625356.1"/>
</dbReference>
<feature type="coiled-coil region" evidence="1">
    <location>
        <begin position="209"/>
        <end position="253"/>
    </location>
</feature>
<evidence type="ECO:0000259" key="2">
    <source>
        <dbReference type="Pfam" id="PF09994"/>
    </source>
</evidence>
<dbReference type="OrthoDB" id="3057168at2759"/>
<reference evidence="3 4" key="1">
    <citation type="submission" date="2016-09" db="EMBL/GenBank/DDBJ databases">
        <authorList>
            <person name="Capua I."/>
            <person name="De Benedictis P."/>
            <person name="Joannis T."/>
            <person name="Lombin L.H."/>
            <person name="Cattoli G."/>
        </authorList>
    </citation>
    <scope>NUCLEOTIDE SEQUENCE [LARGE SCALE GENOMIC DNA]</scope>
    <source>
        <strain evidence="3 4">IMI 309357</strain>
    </source>
</reference>
<keyword evidence="4" id="KW-1185">Reference proteome</keyword>
<dbReference type="EMBL" id="MJBS01000210">
    <property type="protein sequence ID" value="OHE90963.1"/>
    <property type="molecule type" value="Genomic_DNA"/>
</dbReference>
<name>A0A1G4APH6_9PEZI</name>
<dbReference type="PANTHER" id="PTHR33840">
    <property type="match status" value="1"/>
</dbReference>
<dbReference type="InterPro" id="IPR018712">
    <property type="entry name" value="Tle1-like_cat"/>
</dbReference>
<protein>
    <recommendedName>
        <fullName evidence="2">T6SS Phospholipase effector Tle1-like catalytic domain-containing protein</fullName>
    </recommendedName>
</protein>
<comment type="caution">
    <text evidence="3">The sequence shown here is derived from an EMBL/GenBank/DDBJ whole genome shotgun (WGS) entry which is preliminary data.</text>
</comment>
<sequence length="724" mass="81768">MSTESPEYVECAHVSVPQDDNFTDRKRLVICCDGTWNNSNNGGVPTNVSRLSAAVAHKCCTGMAQVVYYHRGPGTEEDKWASIMGGLLGLGVTQDIVDCYRFICDNYNPGDEIIIVGFSRGAFTARSIASMVCALGFLNRSGLNNLGLIYQDYKAFNQWTDSRMYNPKEHLLGFNEDQLKMKLEKEYMEEIEAVEDELCEADDLSEDKVWELDNKLNALLEEYEEALNHKNLEQRLEKDKKELFEKMTQMKRADGSMKFRLMAEAYRQQLSEQIGEKVWHEAVEGKVNAVGVWETVGSLGIPKVPWGFWQGSRSAEELRFASYNIHPNIDHAFHALALDEFRTPFSPTLWRRKSSNTHTQLRQVWFPGCHSNVGGGSDSQQISKIALAWMADQLTSVGVEFSNCEMKRILSTISHGDEIRPWGLGKIFSPTSLLTTGPDLAWNTIKAPYLAYHGQFAESSARTPACYTDDNGEKLLTNTEELVHPCVRVRYLYHGLGLDDKSEWRCNALSGHGWNLSVDKVKTPIKVRQGRDPRIVDKYKTVAGSVTAVHQQYPKTQAVGGKLVKTEQPSESDLKQLKTPKNTWTWTHPNGKVLGEEQIGMWERMYIDINDDLVRLKAKSEHVKMQRRTPGDRLRDLATSKVYNALGTAEWVVQTSIGAFVGAPPAKKYPIGYPMKHGYHDFVSWQKGLKDGPPEVDTSAATDFHSAKDDQVHVHYHWMNDGTQ</sequence>